<accession>A0A9N9MW67</accession>
<dbReference type="PANTHER" id="PTHR11161">
    <property type="entry name" value="O-ACYLTRANSFERASE"/>
    <property type="match status" value="1"/>
</dbReference>
<evidence type="ECO:0000256" key="2">
    <source>
        <dbReference type="SAM" id="Phobius"/>
    </source>
</evidence>
<feature type="transmembrane region" description="Helical" evidence="2">
    <location>
        <begin position="665"/>
        <end position="685"/>
    </location>
</feature>
<keyword evidence="2" id="KW-0472">Membrane</keyword>
<feature type="signal peptide" evidence="3">
    <location>
        <begin position="1"/>
        <end position="22"/>
    </location>
</feature>
<feature type="transmembrane region" description="Helical" evidence="2">
    <location>
        <begin position="296"/>
        <end position="313"/>
    </location>
</feature>
<dbReference type="SMART" id="SM00703">
    <property type="entry name" value="NRF"/>
    <property type="match status" value="1"/>
</dbReference>
<feature type="transmembrane region" description="Helical" evidence="2">
    <location>
        <begin position="514"/>
        <end position="532"/>
    </location>
</feature>
<feature type="transmembrane region" description="Helical" evidence="2">
    <location>
        <begin position="468"/>
        <end position="488"/>
    </location>
</feature>
<feature type="transmembrane region" description="Helical" evidence="2">
    <location>
        <begin position="225"/>
        <end position="247"/>
    </location>
</feature>
<dbReference type="InterPro" id="IPR052728">
    <property type="entry name" value="O2_lipid_transport_reg"/>
</dbReference>
<evidence type="ECO:0000313" key="6">
    <source>
        <dbReference type="Proteomes" id="UP001152799"/>
    </source>
</evidence>
<evidence type="ECO:0000256" key="3">
    <source>
        <dbReference type="SAM" id="SignalP"/>
    </source>
</evidence>
<evidence type="ECO:0000259" key="4">
    <source>
        <dbReference type="SMART" id="SM00703"/>
    </source>
</evidence>
<dbReference type="AlphaFoldDB" id="A0A9N9MW67"/>
<feature type="compositionally biased region" description="Polar residues" evidence="1">
    <location>
        <begin position="703"/>
        <end position="719"/>
    </location>
</feature>
<feature type="transmembrane region" description="Helical" evidence="2">
    <location>
        <begin position="377"/>
        <end position="396"/>
    </location>
</feature>
<evidence type="ECO:0000256" key="1">
    <source>
        <dbReference type="SAM" id="MobiDB-lite"/>
    </source>
</evidence>
<dbReference type="InterPro" id="IPR002656">
    <property type="entry name" value="Acyl_transf_3_dom"/>
</dbReference>
<feature type="chain" id="PRO_5040283251" description="Nose resistant-to-fluoxetine protein N-terminal domain-containing protein" evidence="3">
    <location>
        <begin position="23"/>
        <end position="719"/>
    </location>
</feature>
<dbReference type="GO" id="GO:0016747">
    <property type="term" value="F:acyltransferase activity, transferring groups other than amino-acyl groups"/>
    <property type="evidence" value="ECO:0007669"/>
    <property type="project" value="InterPro"/>
</dbReference>
<feature type="transmembrane region" description="Helical" evidence="2">
    <location>
        <begin position="553"/>
        <end position="574"/>
    </location>
</feature>
<dbReference type="OrthoDB" id="10006435at2759"/>
<name>A0A9N9MW67_9CUCU</name>
<sequence length="719" mass="82067">MDALAMLRSFFLTMTLFSACFSHSIFESFSDVVNELDALQMYIPTLNSQNEKCKNHSLYYLDALKNLKIWASEMFDATGKIPSGILSGALHDLGNFDECVEIKVPYHRDKFHGQYCMAQFTIVPPKDVLIVHASNYYENNAYETYYNDSMWEKLIVYSADKTKGSRNELYCAFCLPSSCTHQDLKAALESNIRIRNNKSDFQLLVDVNEKSCQVNEPVTFSTGDVIFIIFLVTTIMMVVCSSIYGILIGKDPYKYMQIKGKFHDIIMCFSFPINFKKFTSESRNTDGLDCIAGMRVYSMVLIIVLHRIMFEFGSPMVNPKYVEKLYTKFETTLLLNGPILVESFFTISGFLATYLIIGQLKSSKRGINLGVFYFHRIIRMSPTYAIILAFYCTLFVKLGEGPFWLQRVGLEQERCLASWWANLLYINNYVNTDKICMFQSWYVACDMNFFLFTPVLAWTLWKKPKLGVALVIALIIASIIVVFVIVYINNLDAMFMLYIRVLKDPVSHNSFTSMYIPGHMRASSYFVGILTGHIKHRMNEKEVKIPQHIVKTGWILCAPIMLASLYTGFLFYLFEVPSLFTAIYASLYHFAWSICIAWMLIAISSGYGSWIDQILRWKPLVVLARLTYCVYISHGAIQLYTAASIRTPIHASVFNVLYQTGADILLAYILAFILTMLYESPIIALEKVLRGSKPSEIKKQSKNENGSAATTEIASNSNI</sequence>
<reference evidence="5" key="1">
    <citation type="submission" date="2022-01" db="EMBL/GenBank/DDBJ databases">
        <authorList>
            <person name="King R."/>
        </authorList>
    </citation>
    <scope>NUCLEOTIDE SEQUENCE</scope>
</reference>
<organism evidence="5 6">
    <name type="scientific">Ceutorhynchus assimilis</name>
    <name type="common">cabbage seed weevil</name>
    <dbReference type="NCBI Taxonomy" id="467358"/>
    <lineage>
        <taxon>Eukaryota</taxon>
        <taxon>Metazoa</taxon>
        <taxon>Ecdysozoa</taxon>
        <taxon>Arthropoda</taxon>
        <taxon>Hexapoda</taxon>
        <taxon>Insecta</taxon>
        <taxon>Pterygota</taxon>
        <taxon>Neoptera</taxon>
        <taxon>Endopterygota</taxon>
        <taxon>Coleoptera</taxon>
        <taxon>Polyphaga</taxon>
        <taxon>Cucujiformia</taxon>
        <taxon>Curculionidae</taxon>
        <taxon>Ceutorhynchinae</taxon>
        <taxon>Ceutorhynchus</taxon>
    </lineage>
</organism>
<proteinExistence type="predicted"/>
<feature type="transmembrane region" description="Helical" evidence="2">
    <location>
        <begin position="333"/>
        <end position="357"/>
    </location>
</feature>
<dbReference type="Proteomes" id="UP001152799">
    <property type="component" value="Chromosome 8"/>
</dbReference>
<feature type="transmembrane region" description="Helical" evidence="2">
    <location>
        <begin position="622"/>
        <end position="645"/>
    </location>
</feature>
<dbReference type="Pfam" id="PF01757">
    <property type="entry name" value="Acyl_transf_3"/>
    <property type="match status" value="1"/>
</dbReference>
<dbReference type="EMBL" id="OU892284">
    <property type="protein sequence ID" value="CAG9772712.1"/>
    <property type="molecule type" value="Genomic_DNA"/>
</dbReference>
<dbReference type="InterPro" id="IPR006621">
    <property type="entry name" value="Nose-resist-to-fluoxetine_N"/>
</dbReference>
<gene>
    <name evidence="5" type="ORF">CEUTPL_LOCUS13118</name>
</gene>
<evidence type="ECO:0000313" key="5">
    <source>
        <dbReference type="EMBL" id="CAG9772712.1"/>
    </source>
</evidence>
<dbReference type="Pfam" id="PF20146">
    <property type="entry name" value="NRF"/>
    <property type="match status" value="1"/>
</dbReference>
<feature type="transmembrane region" description="Helical" evidence="2">
    <location>
        <begin position="441"/>
        <end position="461"/>
    </location>
</feature>
<keyword evidence="2" id="KW-1133">Transmembrane helix</keyword>
<feature type="domain" description="Nose resistant-to-fluoxetine protein N-terminal" evidence="4">
    <location>
        <begin position="50"/>
        <end position="214"/>
    </location>
</feature>
<keyword evidence="2" id="KW-0812">Transmembrane</keyword>
<feature type="region of interest" description="Disordered" evidence="1">
    <location>
        <begin position="696"/>
        <end position="719"/>
    </location>
</feature>
<keyword evidence="6" id="KW-1185">Reference proteome</keyword>
<keyword evidence="3" id="KW-0732">Signal</keyword>
<dbReference type="PANTHER" id="PTHR11161:SF71">
    <property type="entry name" value="NOSE RESISTANT-TO-FLUOXETINE PROTEIN N-TERMINAL DOMAIN-CONTAINING PROTEIN"/>
    <property type="match status" value="1"/>
</dbReference>
<protein>
    <recommendedName>
        <fullName evidence="4">Nose resistant-to-fluoxetine protein N-terminal domain-containing protein</fullName>
    </recommendedName>
</protein>
<feature type="transmembrane region" description="Helical" evidence="2">
    <location>
        <begin position="586"/>
        <end position="610"/>
    </location>
</feature>